<dbReference type="RefSeq" id="WP_189778042.1">
    <property type="nucleotide sequence ID" value="NZ_JACWEZ010000004.1"/>
</dbReference>
<comment type="caution">
    <text evidence="1">The sequence shown here is derived from an EMBL/GenBank/DDBJ whole genome shotgun (WGS) entry which is preliminary data.</text>
</comment>
<accession>A0ABR7VLS3</accession>
<dbReference type="Proteomes" id="UP000621631">
    <property type="component" value="Unassembled WGS sequence"/>
</dbReference>
<organism evidence="1 2">
    <name type="scientific">Virgibacillus halodenitrificans</name>
    <name type="common">Bacillus halodenitrificans</name>
    <dbReference type="NCBI Taxonomy" id="1482"/>
    <lineage>
        <taxon>Bacteria</taxon>
        <taxon>Bacillati</taxon>
        <taxon>Bacillota</taxon>
        <taxon>Bacilli</taxon>
        <taxon>Bacillales</taxon>
        <taxon>Bacillaceae</taxon>
        <taxon>Virgibacillus</taxon>
    </lineage>
</organism>
<proteinExistence type="predicted"/>
<evidence type="ECO:0000313" key="1">
    <source>
        <dbReference type="EMBL" id="MBD1222856.1"/>
    </source>
</evidence>
<dbReference type="EMBL" id="JACWEZ010000004">
    <property type="protein sequence ID" value="MBD1222856.1"/>
    <property type="molecule type" value="Genomic_DNA"/>
</dbReference>
<evidence type="ECO:0008006" key="3">
    <source>
        <dbReference type="Google" id="ProtNLM"/>
    </source>
</evidence>
<reference evidence="1 2" key="1">
    <citation type="submission" date="2020-09" db="EMBL/GenBank/DDBJ databases">
        <title>Draft Genome Sequences of Oil-Oxidizing Bacteria Halomonas titanicae, Marinobacter lutaoensis, and Virgibacillus halodenitrificans Isolated from Highly Saline Environments.</title>
        <authorList>
            <person name="Grouzdev D.S."/>
            <person name="Sokolova D.S."/>
            <person name="Semenova E.M."/>
            <person name="Borzenkov I.A."/>
            <person name="Bidzhieva S.K."/>
            <person name="Poltaraus A.B."/>
            <person name="Nazina T.N."/>
        </authorList>
    </citation>
    <scope>NUCLEOTIDE SEQUENCE [LARGE SCALE GENOMIC DNA]</scope>
    <source>
        <strain evidence="1 2">VKM B-3472D</strain>
    </source>
</reference>
<gene>
    <name evidence="1" type="ORF">IC602_09575</name>
</gene>
<sequence>MASAASIATLRPGSSAHAIPVGVAGQQDVGYAIVATGRGVLRLPPSAPINLYLLCTINNGLLSNHFTIEVYFPNGHLQTTKLSRSLSIFRTRETVFWYNFIIS</sequence>
<protein>
    <recommendedName>
        <fullName evidence="3">WIAG-tail domain</fullName>
    </recommendedName>
</protein>
<keyword evidence="2" id="KW-1185">Reference proteome</keyword>
<name>A0ABR7VLS3_VIRHA</name>
<evidence type="ECO:0000313" key="2">
    <source>
        <dbReference type="Proteomes" id="UP000621631"/>
    </source>
</evidence>